<dbReference type="Gene3D" id="3.40.50.720">
    <property type="entry name" value="NAD(P)-binding Rossmann-like Domain"/>
    <property type="match status" value="1"/>
</dbReference>
<dbReference type="GO" id="GO:0019478">
    <property type="term" value="P:D-amino acid catabolic process"/>
    <property type="evidence" value="ECO:0007669"/>
    <property type="project" value="TreeGrafter"/>
</dbReference>
<keyword evidence="5" id="KW-0560">Oxidoreductase</keyword>
<evidence type="ECO:0000313" key="9">
    <source>
        <dbReference type="Proteomes" id="UP001153365"/>
    </source>
</evidence>
<proteinExistence type="inferred from homology"/>
<dbReference type="PANTHER" id="PTHR11530">
    <property type="entry name" value="D-AMINO ACID OXIDASE"/>
    <property type="match status" value="1"/>
</dbReference>
<reference evidence="8" key="1">
    <citation type="submission" date="2022-06" db="EMBL/GenBank/DDBJ databases">
        <authorList>
            <consortium name="SYNGENTA / RWTH Aachen University"/>
        </authorList>
    </citation>
    <scope>NUCLEOTIDE SEQUENCE</scope>
</reference>
<feature type="domain" description="FAD dependent oxidoreductase" evidence="7">
    <location>
        <begin position="192"/>
        <end position="461"/>
    </location>
</feature>
<dbReference type="SUPFAM" id="SSF54373">
    <property type="entry name" value="FAD-linked reductases, C-terminal domain"/>
    <property type="match status" value="1"/>
</dbReference>
<keyword evidence="9" id="KW-1185">Reference proteome</keyword>
<dbReference type="AlphaFoldDB" id="A0AAV0AT13"/>
<comment type="cofactor">
    <cofactor evidence="1">
        <name>FAD</name>
        <dbReference type="ChEBI" id="CHEBI:57692"/>
    </cofactor>
</comment>
<evidence type="ECO:0000256" key="5">
    <source>
        <dbReference type="ARBA" id="ARBA00023002"/>
    </source>
</evidence>
<keyword evidence="4" id="KW-0274">FAD</keyword>
<comment type="similarity">
    <text evidence="2">Belongs to the DAMOX/DASOX family.</text>
</comment>
<dbReference type="Proteomes" id="UP001153365">
    <property type="component" value="Unassembled WGS sequence"/>
</dbReference>
<sequence>MFRRVEEGSRVLTINVVGSGVIGLTICLELLEDSRSLILSPSIESLSDERVGEGQQVLFDDLKVNLITKDVDSSRWIDLSNSIEGLDSLEFKADSVSPWAGAFWLSFYEKAKDQVERRFIEWEMVSFFEFLKIYDQIKISNSSSSPLMKVDCWLYFDHQLKDDDLPWYMEICPEARRLNDEELKGLPVGKVDGIRLKTISINPIRYLSYLHQRLSKFSETKNFEIINRQIESIHEAFGQDSYNNDDELDRDLNKIPRSNIVVNATGLGSLTLEGVKDSLVEPIRGQTILIKPPRPIRFSTRDKSTSTYIISRPLTLNTSTKAVDHRKQKVNDDDEDSEKDISQDDEEVILGGCYQVGNFDLRVDEKLSRRIIENCLKIRPDLSIDGTVEGVKVLKTIVGLRPSRRTGPRLEIEILRLKNKFEADDFDVDYGSNDEKVLVHCYGIGGAGFQSSYGMAREVKEIIRLKLYEKIKMSHDQIS</sequence>
<feature type="region of interest" description="Disordered" evidence="6">
    <location>
        <begin position="320"/>
        <end position="342"/>
    </location>
</feature>
<protein>
    <recommendedName>
        <fullName evidence="7">FAD dependent oxidoreductase domain-containing protein</fullName>
    </recommendedName>
</protein>
<accession>A0AAV0AT13</accession>
<evidence type="ECO:0000256" key="3">
    <source>
        <dbReference type="ARBA" id="ARBA00022630"/>
    </source>
</evidence>
<dbReference type="GO" id="GO:0071949">
    <property type="term" value="F:FAD binding"/>
    <property type="evidence" value="ECO:0007669"/>
    <property type="project" value="InterPro"/>
</dbReference>
<dbReference type="GO" id="GO:0003884">
    <property type="term" value="F:D-amino-acid oxidase activity"/>
    <property type="evidence" value="ECO:0007669"/>
    <property type="project" value="InterPro"/>
</dbReference>
<dbReference type="Gene3D" id="3.30.9.10">
    <property type="entry name" value="D-Amino Acid Oxidase, subunit A, domain 2"/>
    <property type="match status" value="1"/>
</dbReference>
<dbReference type="EMBL" id="CALTRL010001472">
    <property type="protein sequence ID" value="CAH7672669.1"/>
    <property type="molecule type" value="Genomic_DNA"/>
</dbReference>
<gene>
    <name evidence="8" type="ORF">PPACK8108_LOCUS7486</name>
</gene>
<evidence type="ECO:0000256" key="1">
    <source>
        <dbReference type="ARBA" id="ARBA00001974"/>
    </source>
</evidence>
<dbReference type="InterPro" id="IPR023209">
    <property type="entry name" value="DAO"/>
</dbReference>
<dbReference type="SUPFAM" id="SSF51971">
    <property type="entry name" value="Nucleotide-binding domain"/>
    <property type="match status" value="1"/>
</dbReference>
<name>A0AAV0AT13_PHAPC</name>
<feature type="compositionally biased region" description="Acidic residues" evidence="6">
    <location>
        <begin position="332"/>
        <end position="342"/>
    </location>
</feature>
<comment type="caution">
    <text evidence="8">The sequence shown here is derived from an EMBL/GenBank/DDBJ whole genome shotgun (WGS) entry which is preliminary data.</text>
</comment>
<evidence type="ECO:0000256" key="2">
    <source>
        <dbReference type="ARBA" id="ARBA00006730"/>
    </source>
</evidence>
<keyword evidence="3" id="KW-0285">Flavoprotein</keyword>
<dbReference type="InterPro" id="IPR006076">
    <property type="entry name" value="FAD-dep_OxRdtase"/>
</dbReference>
<evidence type="ECO:0000313" key="8">
    <source>
        <dbReference type="EMBL" id="CAH7672669.1"/>
    </source>
</evidence>
<evidence type="ECO:0000259" key="7">
    <source>
        <dbReference type="Pfam" id="PF01266"/>
    </source>
</evidence>
<dbReference type="GO" id="GO:0005737">
    <property type="term" value="C:cytoplasm"/>
    <property type="evidence" value="ECO:0007669"/>
    <property type="project" value="TreeGrafter"/>
</dbReference>
<dbReference type="Pfam" id="PF01266">
    <property type="entry name" value="DAO"/>
    <property type="match status" value="1"/>
</dbReference>
<evidence type="ECO:0000256" key="4">
    <source>
        <dbReference type="ARBA" id="ARBA00022827"/>
    </source>
</evidence>
<feature type="compositionally biased region" description="Basic and acidic residues" evidence="6">
    <location>
        <begin position="322"/>
        <end position="331"/>
    </location>
</feature>
<dbReference type="PANTHER" id="PTHR11530:SF30">
    <property type="entry name" value="FAD DEPENDENT OXIDOREDUCTASE DOMAIN-CONTAINING PROTEIN"/>
    <property type="match status" value="1"/>
</dbReference>
<evidence type="ECO:0000256" key="6">
    <source>
        <dbReference type="SAM" id="MobiDB-lite"/>
    </source>
</evidence>
<organism evidence="8 9">
    <name type="scientific">Phakopsora pachyrhizi</name>
    <name type="common">Asian soybean rust disease fungus</name>
    <dbReference type="NCBI Taxonomy" id="170000"/>
    <lineage>
        <taxon>Eukaryota</taxon>
        <taxon>Fungi</taxon>
        <taxon>Dikarya</taxon>
        <taxon>Basidiomycota</taxon>
        <taxon>Pucciniomycotina</taxon>
        <taxon>Pucciniomycetes</taxon>
        <taxon>Pucciniales</taxon>
        <taxon>Phakopsoraceae</taxon>
        <taxon>Phakopsora</taxon>
    </lineage>
</organism>